<organism evidence="1 2">
    <name type="scientific">Hesseltinella vesiculosa</name>
    <dbReference type="NCBI Taxonomy" id="101127"/>
    <lineage>
        <taxon>Eukaryota</taxon>
        <taxon>Fungi</taxon>
        <taxon>Fungi incertae sedis</taxon>
        <taxon>Mucoromycota</taxon>
        <taxon>Mucoromycotina</taxon>
        <taxon>Mucoromycetes</taxon>
        <taxon>Mucorales</taxon>
        <taxon>Cunninghamellaceae</taxon>
        <taxon>Hesseltinella</taxon>
    </lineage>
</organism>
<dbReference type="AlphaFoldDB" id="A0A1X2G702"/>
<sequence>MGKTVNIIAGLVIASGIAYQLKYDVQKDPRRFTYHTPIGDELERETDIVQTKLEHSHDYFRHRFAPSVKAAWNEQVTNFTHKLIDSNLPTKAKDFWNEHVLGHA</sequence>
<proteinExistence type="predicted"/>
<keyword evidence="2" id="KW-1185">Reference proteome</keyword>
<name>A0A1X2G702_9FUNG</name>
<reference evidence="1 2" key="1">
    <citation type="submission" date="2016-07" db="EMBL/GenBank/DDBJ databases">
        <title>Pervasive Adenine N6-methylation of Active Genes in Fungi.</title>
        <authorList>
            <consortium name="DOE Joint Genome Institute"/>
            <person name="Mondo S.J."/>
            <person name="Dannebaum R.O."/>
            <person name="Kuo R.C."/>
            <person name="Labutti K."/>
            <person name="Haridas S."/>
            <person name="Kuo A."/>
            <person name="Salamov A."/>
            <person name="Ahrendt S.R."/>
            <person name="Lipzen A."/>
            <person name="Sullivan W."/>
            <person name="Andreopoulos W.B."/>
            <person name="Clum A."/>
            <person name="Lindquist E."/>
            <person name="Daum C."/>
            <person name="Ramamoorthy G.K."/>
            <person name="Gryganskyi A."/>
            <person name="Culley D."/>
            <person name="Magnuson J.K."/>
            <person name="James T.Y."/>
            <person name="O'Malley M.A."/>
            <person name="Stajich J.E."/>
            <person name="Spatafora J.W."/>
            <person name="Visel A."/>
            <person name="Grigoriev I.V."/>
        </authorList>
    </citation>
    <scope>NUCLEOTIDE SEQUENCE [LARGE SCALE GENOMIC DNA]</scope>
    <source>
        <strain evidence="1 2">NRRL 3301</strain>
    </source>
</reference>
<dbReference type="OrthoDB" id="2258660at2759"/>
<dbReference type="Proteomes" id="UP000242146">
    <property type="component" value="Unassembled WGS sequence"/>
</dbReference>
<evidence type="ECO:0000313" key="1">
    <source>
        <dbReference type="EMBL" id="ORX46753.1"/>
    </source>
</evidence>
<comment type="caution">
    <text evidence="1">The sequence shown here is derived from an EMBL/GenBank/DDBJ whole genome shotgun (WGS) entry which is preliminary data.</text>
</comment>
<evidence type="ECO:0000313" key="2">
    <source>
        <dbReference type="Proteomes" id="UP000242146"/>
    </source>
</evidence>
<gene>
    <name evidence="1" type="ORF">DM01DRAFT_1339412</name>
</gene>
<protein>
    <submittedName>
        <fullName evidence="1">Uncharacterized protein</fullName>
    </submittedName>
</protein>
<dbReference type="EMBL" id="MCGT01000036">
    <property type="protein sequence ID" value="ORX46753.1"/>
    <property type="molecule type" value="Genomic_DNA"/>
</dbReference>
<accession>A0A1X2G702</accession>